<dbReference type="EMBL" id="CM042022">
    <property type="protein sequence ID" value="KAI3816615.1"/>
    <property type="molecule type" value="Genomic_DNA"/>
</dbReference>
<reference evidence="2" key="1">
    <citation type="journal article" date="2022" name="Mol. Ecol. Resour.">
        <title>The genomes of chicory, endive, great burdock and yacon provide insights into Asteraceae palaeo-polyploidization history and plant inulin production.</title>
        <authorList>
            <person name="Fan W."/>
            <person name="Wang S."/>
            <person name="Wang H."/>
            <person name="Wang A."/>
            <person name="Jiang F."/>
            <person name="Liu H."/>
            <person name="Zhao H."/>
            <person name="Xu D."/>
            <person name="Zhang Y."/>
        </authorList>
    </citation>
    <scope>NUCLEOTIDE SEQUENCE [LARGE SCALE GENOMIC DNA]</scope>
    <source>
        <strain evidence="2">cv. Yunnan</strain>
    </source>
</reference>
<name>A0ACB9J8K2_9ASTR</name>
<gene>
    <name evidence="1" type="ORF">L1987_16318</name>
</gene>
<evidence type="ECO:0000313" key="2">
    <source>
        <dbReference type="Proteomes" id="UP001056120"/>
    </source>
</evidence>
<proteinExistence type="predicted"/>
<dbReference type="Proteomes" id="UP001056120">
    <property type="component" value="Linkage Group LG05"/>
</dbReference>
<organism evidence="1 2">
    <name type="scientific">Smallanthus sonchifolius</name>
    <dbReference type="NCBI Taxonomy" id="185202"/>
    <lineage>
        <taxon>Eukaryota</taxon>
        <taxon>Viridiplantae</taxon>
        <taxon>Streptophyta</taxon>
        <taxon>Embryophyta</taxon>
        <taxon>Tracheophyta</taxon>
        <taxon>Spermatophyta</taxon>
        <taxon>Magnoliopsida</taxon>
        <taxon>eudicotyledons</taxon>
        <taxon>Gunneridae</taxon>
        <taxon>Pentapetalae</taxon>
        <taxon>asterids</taxon>
        <taxon>campanulids</taxon>
        <taxon>Asterales</taxon>
        <taxon>Asteraceae</taxon>
        <taxon>Asteroideae</taxon>
        <taxon>Heliantheae alliance</taxon>
        <taxon>Millerieae</taxon>
        <taxon>Smallanthus</taxon>
    </lineage>
</organism>
<comment type="caution">
    <text evidence="1">The sequence shown here is derived from an EMBL/GenBank/DDBJ whole genome shotgun (WGS) entry which is preliminary data.</text>
</comment>
<evidence type="ECO:0000313" key="1">
    <source>
        <dbReference type="EMBL" id="KAI3816615.1"/>
    </source>
</evidence>
<accession>A0ACB9J8K2</accession>
<sequence>MGDATATATTNTTTITTGGNGIKRICPTKIARFVRTPRIINWIDFASIVSDLFVINAVRIIKYTSTSRYVYNDVIKRADFQKHFDCSGIQGYVTNKNKVLFLKRRNDNQQVKEQQQNMKDPRCNICNQSLIVASYCSIQCKVFAITTENTEGTTLEVNELHNANEEPALTPSKIKRRKGFPYRAPLF</sequence>
<reference evidence="1 2" key="2">
    <citation type="journal article" date="2022" name="Mol. Ecol. Resour.">
        <title>The genomes of chicory, endive, great burdock and yacon provide insights into Asteraceae paleo-polyploidization history and plant inulin production.</title>
        <authorList>
            <person name="Fan W."/>
            <person name="Wang S."/>
            <person name="Wang H."/>
            <person name="Wang A."/>
            <person name="Jiang F."/>
            <person name="Liu H."/>
            <person name="Zhao H."/>
            <person name="Xu D."/>
            <person name="Zhang Y."/>
        </authorList>
    </citation>
    <scope>NUCLEOTIDE SEQUENCE [LARGE SCALE GENOMIC DNA]</scope>
    <source>
        <strain evidence="2">cv. Yunnan</strain>
        <tissue evidence="1">Leaves</tissue>
    </source>
</reference>
<keyword evidence="2" id="KW-1185">Reference proteome</keyword>
<protein>
    <submittedName>
        <fullName evidence="1">Uncharacterized protein</fullName>
    </submittedName>
</protein>